<evidence type="ECO:0000259" key="6">
    <source>
        <dbReference type="PROSITE" id="PS50977"/>
    </source>
</evidence>
<dbReference type="PRINTS" id="PR00455">
    <property type="entry name" value="HTHTETR"/>
</dbReference>
<dbReference type="InterPro" id="IPR050624">
    <property type="entry name" value="HTH-type_Tx_Regulator"/>
</dbReference>
<reference evidence="7 8" key="1">
    <citation type="submission" date="2020-07" db="EMBL/GenBank/DDBJ databases">
        <title>Genomic Encyclopedia of Type Strains, Phase IV (KMG-IV): sequencing the most valuable type-strain genomes for metagenomic binning, comparative biology and taxonomic classification.</title>
        <authorList>
            <person name="Goeker M."/>
        </authorList>
    </citation>
    <scope>NUCLEOTIDE SEQUENCE [LARGE SCALE GENOMIC DNA]</scope>
    <source>
        <strain evidence="7 8">DSM 15730</strain>
    </source>
</reference>
<organism evidence="7 8">
    <name type="scientific">Thermaerobacillus caldiproteolyticus</name>
    <dbReference type="NCBI Taxonomy" id="247480"/>
    <lineage>
        <taxon>Bacteria</taxon>
        <taxon>Bacillati</taxon>
        <taxon>Bacillota</taxon>
        <taxon>Bacilli</taxon>
        <taxon>Bacillales</taxon>
        <taxon>Anoxybacillaceae</taxon>
        <taxon>Thermaerobacillus</taxon>
    </lineage>
</organism>
<comment type="caution">
    <text evidence="7">The sequence shown here is derived from an EMBL/GenBank/DDBJ whole genome shotgun (WGS) entry which is preliminary data.</text>
</comment>
<dbReference type="Gene3D" id="1.10.10.60">
    <property type="entry name" value="Homeodomain-like"/>
    <property type="match status" value="1"/>
</dbReference>
<dbReference type="Proteomes" id="UP000523087">
    <property type="component" value="Unassembled WGS sequence"/>
</dbReference>
<dbReference type="RefSeq" id="WP_181557317.1">
    <property type="nucleotide sequence ID" value="NZ_JACDUT010000015.1"/>
</dbReference>
<dbReference type="InterPro" id="IPR001647">
    <property type="entry name" value="HTH_TetR"/>
</dbReference>
<dbReference type="PANTHER" id="PTHR43479:SF11">
    <property type="entry name" value="ACREF_ENVCD OPERON REPRESSOR-RELATED"/>
    <property type="match status" value="1"/>
</dbReference>
<protein>
    <submittedName>
        <fullName evidence="7">AcrR family transcriptional regulator</fullName>
    </submittedName>
</protein>
<dbReference type="Pfam" id="PF13977">
    <property type="entry name" value="TetR_C_6"/>
    <property type="match status" value="1"/>
</dbReference>
<evidence type="ECO:0000256" key="1">
    <source>
        <dbReference type="ARBA" id="ARBA00022491"/>
    </source>
</evidence>
<name>A0A7V9Z9Q1_9BACL</name>
<dbReference type="Gene3D" id="1.10.357.10">
    <property type="entry name" value="Tetracycline Repressor, domain 2"/>
    <property type="match status" value="1"/>
</dbReference>
<dbReference type="InterPro" id="IPR036271">
    <property type="entry name" value="Tet_transcr_reg_TetR-rel_C_sf"/>
</dbReference>
<dbReference type="PROSITE" id="PS50977">
    <property type="entry name" value="HTH_TETR_2"/>
    <property type="match status" value="1"/>
</dbReference>
<keyword evidence="1" id="KW-0678">Repressor</keyword>
<gene>
    <name evidence="7" type="ORF">HNR31_003460</name>
</gene>
<dbReference type="Pfam" id="PF00440">
    <property type="entry name" value="TetR_N"/>
    <property type="match status" value="1"/>
</dbReference>
<evidence type="ECO:0000256" key="3">
    <source>
        <dbReference type="ARBA" id="ARBA00023125"/>
    </source>
</evidence>
<dbReference type="InterPro" id="IPR009057">
    <property type="entry name" value="Homeodomain-like_sf"/>
</dbReference>
<feature type="domain" description="HTH tetR-type" evidence="6">
    <location>
        <begin position="6"/>
        <end position="66"/>
    </location>
</feature>
<evidence type="ECO:0000256" key="5">
    <source>
        <dbReference type="PROSITE-ProRule" id="PRU00335"/>
    </source>
</evidence>
<dbReference type="SUPFAM" id="SSF46689">
    <property type="entry name" value="Homeodomain-like"/>
    <property type="match status" value="1"/>
</dbReference>
<accession>A0A7V9Z9Q1</accession>
<dbReference type="InterPro" id="IPR039538">
    <property type="entry name" value="BetI_C"/>
</dbReference>
<dbReference type="PANTHER" id="PTHR43479">
    <property type="entry name" value="ACREF/ENVCD OPERON REPRESSOR-RELATED"/>
    <property type="match status" value="1"/>
</dbReference>
<sequence>MKKKAEERREQILRAAFQAVSDKGYETVTLQDIADYAGVSKGVTNYYFENKEDVFLSLLEWVTDRIYQHEYKEVSQQTAAVEKLQAYIHSVFIDPEKNKKFYKVYLDFMAQASRNPQYRQINLKFYENCWKIGRDIVALGQKEGTFSSDIDVDTAAKMIRSIIDGCLIQWLMRDEDQLHEFYKNTCYDMILKFLLPR</sequence>
<dbReference type="AlphaFoldDB" id="A0A7V9Z9Q1"/>
<dbReference type="GO" id="GO:0003677">
    <property type="term" value="F:DNA binding"/>
    <property type="evidence" value="ECO:0007669"/>
    <property type="project" value="UniProtKB-UniRule"/>
</dbReference>
<proteinExistence type="predicted"/>
<keyword evidence="3 5" id="KW-0238">DNA-binding</keyword>
<evidence type="ECO:0000256" key="2">
    <source>
        <dbReference type="ARBA" id="ARBA00023015"/>
    </source>
</evidence>
<evidence type="ECO:0000313" key="8">
    <source>
        <dbReference type="Proteomes" id="UP000523087"/>
    </source>
</evidence>
<keyword evidence="8" id="KW-1185">Reference proteome</keyword>
<keyword evidence="4" id="KW-0804">Transcription</keyword>
<dbReference type="EMBL" id="JACDUT010000015">
    <property type="protein sequence ID" value="MBA2876642.1"/>
    <property type="molecule type" value="Genomic_DNA"/>
</dbReference>
<evidence type="ECO:0000313" key="7">
    <source>
        <dbReference type="EMBL" id="MBA2876642.1"/>
    </source>
</evidence>
<evidence type="ECO:0000256" key="4">
    <source>
        <dbReference type="ARBA" id="ARBA00023163"/>
    </source>
</evidence>
<feature type="DNA-binding region" description="H-T-H motif" evidence="5">
    <location>
        <begin position="29"/>
        <end position="48"/>
    </location>
</feature>
<dbReference type="SUPFAM" id="SSF48498">
    <property type="entry name" value="Tetracyclin repressor-like, C-terminal domain"/>
    <property type="match status" value="1"/>
</dbReference>
<keyword evidence="2" id="KW-0805">Transcription regulation</keyword>